<evidence type="ECO:0000313" key="3">
    <source>
        <dbReference type="EMBL" id="ABK95077.1"/>
    </source>
</evidence>
<accession>A9PFC4</accession>
<keyword evidence="1" id="KW-0175">Coiled coil</keyword>
<dbReference type="EMBL" id="EF147041">
    <property type="protein sequence ID" value="ABK95077.1"/>
    <property type="molecule type" value="mRNA"/>
</dbReference>
<evidence type="ECO:0008006" key="4">
    <source>
        <dbReference type="Google" id="ProtNLM"/>
    </source>
</evidence>
<feature type="compositionally biased region" description="Gly residues" evidence="2">
    <location>
        <begin position="253"/>
        <end position="262"/>
    </location>
</feature>
<sequence>MERALSEQLRERQEMEKKLQKLVKTMDYLERAKREEAAPLIEAAFQQRLVEEKALHEHEQQLETELSRQRHDGDLKEKYRLSRMLENKIIFEERVKSRREAEFNQRRADREERINQIIQARKQERLKKLREEEEARKHEEAERRRKEEAERKAKLDEIAEKQRQRERELEEKERVRRETLLGRATDGLHRPSELPAGPEPGAAAAAAAAAPAPAKYVPKFRRGGTEGSAQAPPETDKWGGGSSRPAPPDSDKWGGGSSGGTGQATSDTDRWGGGGRWGSGGSRPDDRNPPGDRWGGGSKSTWSSSRPRGR</sequence>
<feature type="compositionally biased region" description="Low complexity" evidence="2">
    <location>
        <begin position="299"/>
        <end position="310"/>
    </location>
</feature>
<feature type="compositionally biased region" description="Low complexity" evidence="2">
    <location>
        <begin position="195"/>
        <end position="214"/>
    </location>
</feature>
<dbReference type="PANTHER" id="PTHR14005">
    <property type="entry name" value="EUKARYOTIC TRANSLATION INITIATION FACTOR 3, THETA SUBUNIT"/>
    <property type="match status" value="1"/>
</dbReference>
<feature type="coiled-coil region" evidence="1">
    <location>
        <begin position="5"/>
        <end position="32"/>
    </location>
</feature>
<feature type="compositionally biased region" description="Gly residues" evidence="2">
    <location>
        <begin position="271"/>
        <end position="281"/>
    </location>
</feature>
<dbReference type="AlphaFoldDB" id="A9PFC4"/>
<proteinExistence type="evidence at transcript level"/>
<feature type="compositionally biased region" description="Basic and acidic residues" evidence="2">
    <location>
        <begin position="129"/>
        <end position="192"/>
    </location>
</feature>
<dbReference type="GO" id="GO:0005852">
    <property type="term" value="C:eukaryotic translation initiation factor 3 complex"/>
    <property type="evidence" value="ECO:0007669"/>
    <property type="project" value="InterPro"/>
</dbReference>
<name>A9PFC4_POPTR</name>
<organism evidence="3">
    <name type="scientific">Populus trichocarpa</name>
    <name type="common">Western balsam poplar</name>
    <name type="synonym">Populus balsamifera subsp. trichocarpa</name>
    <dbReference type="NCBI Taxonomy" id="3694"/>
    <lineage>
        <taxon>Eukaryota</taxon>
        <taxon>Viridiplantae</taxon>
        <taxon>Streptophyta</taxon>
        <taxon>Embryophyta</taxon>
        <taxon>Tracheophyta</taxon>
        <taxon>Spermatophyta</taxon>
        <taxon>Magnoliopsida</taxon>
        <taxon>eudicotyledons</taxon>
        <taxon>Gunneridae</taxon>
        <taxon>Pentapetalae</taxon>
        <taxon>rosids</taxon>
        <taxon>fabids</taxon>
        <taxon>Malpighiales</taxon>
        <taxon>Salicaceae</taxon>
        <taxon>Saliceae</taxon>
        <taxon>Populus</taxon>
    </lineage>
</organism>
<evidence type="ECO:0000256" key="2">
    <source>
        <dbReference type="SAM" id="MobiDB-lite"/>
    </source>
</evidence>
<dbReference type="InterPro" id="IPR027512">
    <property type="entry name" value="EIF3A"/>
</dbReference>
<evidence type="ECO:0000256" key="1">
    <source>
        <dbReference type="SAM" id="Coils"/>
    </source>
</evidence>
<dbReference type="ExpressionAtlas" id="A9PFC4">
    <property type="expression patterns" value="baseline and differential"/>
</dbReference>
<dbReference type="PANTHER" id="PTHR14005:SF0">
    <property type="entry name" value="EUKARYOTIC TRANSLATION INITIATION FACTOR 3 SUBUNIT A"/>
    <property type="match status" value="1"/>
</dbReference>
<feature type="region of interest" description="Disordered" evidence="2">
    <location>
        <begin position="127"/>
        <end position="310"/>
    </location>
</feature>
<protein>
    <recommendedName>
        <fullName evidence="4">Eukaryotic translation initiation factor 3 subunit A</fullName>
    </recommendedName>
</protein>
<reference evidence="3" key="1">
    <citation type="journal article" date="2008" name="BMC Genomics">
        <title>Analysis of 4,664 high-quality sequence-finished poplar full-length cDNA clones and their utility for the discovery of genes responding to insect feeding.</title>
        <authorList>
            <person name="Ralph S.G."/>
            <person name="Chun H.J."/>
            <person name="Cooper D."/>
            <person name="Kirkpatrick R."/>
            <person name="Kolosova N."/>
            <person name="Gunter L."/>
            <person name="Tuskan G.A."/>
            <person name="Douglas C.J."/>
            <person name="Holt R.A."/>
            <person name="Jones S.J."/>
            <person name="Marra M.A."/>
            <person name="Bohlmann J."/>
        </authorList>
    </citation>
    <scope>NUCLEOTIDE SEQUENCE</scope>
    <source>
        <tissue evidence="3">Young and mature leaves</tissue>
    </source>
</reference>